<proteinExistence type="predicted"/>
<keyword evidence="2" id="KW-1185">Reference proteome</keyword>
<dbReference type="HOGENOM" id="CLU_1119975_0_0_1"/>
<sequence length="297" mass="33724">MSGLTPSLLAVTRRRAPGAIHFVRKVSTSEQSREREIDIIRRLRKQERIIKVTLEADINDFLQRLGLLYKPKSALDEAVQTALRQNKYISTERQMHAETMSGLGTEISDHFDEFKKHLKDFEEEPYPEWQPGDSDIFLRRLDNPRHKHEHLEADMNTKAKDVGRLLDKADKHHESLLKVRDVMREKGVKAAEALADKIVDSHSFDSAPIDAPLDPVDLDAIDEDTPTIRNSPLKEIQSDLSVMQHTSSTLINPIASGCTVLPRITVEEFKVIRRCVRSPKDGSTQSLIVLDSHGDSR</sequence>
<evidence type="ECO:0000313" key="1">
    <source>
        <dbReference type="EMBL" id="KEQ97563.1"/>
    </source>
</evidence>
<reference evidence="1 2" key="1">
    <citation type="journal article" date="2014" name="BMC Genomics">
        <title>Genome sequencing of four Aureobasidium pullulans varieties: biotechnological potential, stress tolerance, and description of new species.</title>
        <authorList>
            <person name="Gostin Ar C."/>
            <person name="Ohm R.A."/>
            <person name="Kogej T."/>
            <person name="Sonjak S."/>
            <person name="Turk M."/>
            <person name="Zajc J."/>
            <person name="Zalar P."/>
            <person name="Grube M."/>
            <person name="Sun H."/>
            <person name="Han J."/>
            <person name="Sharma A."/>
            <person name="Chiniquy J."/>
            <person name="Ngan C.Y."/>
            <person name="Lipzen A."/>
            <person name="Barry K."/>
            <person name="Grigoriev I.V."/>
            <person name="Gunde-Cimerman N."/>
        </authorList>
    </citation>
    <scope>NUCLEOTIDE SEQUENCE [LARGE SCALE GENOMIC DNA]</scope>
    <source>
        <strain evidence="1 2">EXF-2481</strain>
    </source>
</reference>
<dbReference type="RefSeq" id="XP_013345734.1">
    <property type="nucleotide sequence ID" value="XM_013490280.1"/>
</dbReference>
<accession>A0A074YIC7</accession>
<evidence type="ECO:0000313" key="2">
    <source>
        <dbReference type="Proteomes" id="UP000030641"/>
    </source>
</evidence>
<gene>
    <name evidence="1" type="ORF">AUEXF2481DRAFT_3363</name>
</gene>
<name>A0A074YIC7_AURSE</name>
<dbReference type="InParanoid" id="A0A074YIC7"/>
<dbReference type="EMBL" id="KL584754">
    <property type="protein sequence ID" value="KEQ97563.1"/>
    <property type="molecule type" value="Genomic_DNA"/>
</dbReference>
<dbReference type="AlphaFoldDB" id="A0A074YIC7"/>
<dbReference type="GeneID" id="25364902"/>
<protein>
    <submittedName>
        <fullName evidence="1">Uncharacterized protein</fullName>
    </submittedName>
</protein>
<organism evidence="1 2">
    <name type="scientific">Aureobasidium subglaciale (strain EXF-2481)</name>
    <name type="common">Aureobasidium pullulans var. subglaciale</name>
    <dbReference type="NCBI Taxonomy" id="1043005"/>
    <lineage>
        <taxon>Eukaryota</taxon>
        <taxon>Fungi</taxon>
        <taxon>Dikarya</taxon>
        <taxon>Ascomycota</taxon>
        <taxon>Pezizomycotina</taxon>
        <taxon>Dothideomycetes</taxon>
        <taxon>Dothideomycetidae</taxon>
        <taxon>Dothideales</taxon>
        <taxon>Saccotheciaceae</taxon>
        <taxon>Aureobasidium</taxon>
    </lineage>
</organism>
<dbReference type="OrthoDB" id="3883362at2759"/>
<dbReference type="Proteomes" id="UP000030641">
    <property type="component" value="Unassembled WGS sequence"/>
</dbReference>